<dbReference type="EMBL" id="BARS01003809">
    <property type="protein sequence ID" value="GAF68660.1"/>
    <property type="molecule type" value="Genomic_DNA"/>
</dbReference>
<feature type="non-terminal residue" evidence="1">
    <location>
        <position position="1"/>
    </location>
</feature>
<organism evidence="1">
    <name type="scientific">marine sediment metagenome</name>
    <dbReference type="NCBI Taxonomy" id="412755"/>
    <lineage>
        <taxon>unclassified sequences</taxon>
        <taxon>metagenomes</taxon>
        <taxon>ecological metagenomes</taxon>
    </lineage>
</organism>
<reference evidence="1" key="1">
    <citation type="journal article" date="2014" name="Front. Microbiol.">
        <title>High frequency of phylogenetically diverse reductive dehalogenase-homologous genes in deep subseafloor sedimentary metagenomes.</title>
        <authorList>
            <person name="Kawai M."/>
            <person name="Futagami T."/>
            <person name="Toyoda A."/>
            <person name="Takaki Y."/>
            <person name="Nishi S."/>
            <person name="Hori S."/>
            <person name="Arai W."/>
            <person name="Tsubouchi T."/>
            <person name="Morono Y."/>
            <person name="Uchiyama I."/>
            <person name="Ito T."/>
            <person name="Fujiyama A."/>
            <person name="Inagaki F."/>
            <person name="Takami H."/>
        </authorList>
    </citation>
    <scope>NUCLEOTIDE SEQUENCE</scope>
    <source>
        <strain evidence="1">Expedition CK06-06</strain>
    </source>
</reference>
<comment type="caution">
    <text evidence="1">The sequence shown here is derived from an EMBL/GenBank/DDBJ whole genome shotgun (WGS) entry which is preliminary data.</text>
</comment>
<name>X0SXW9_9ZZZZ</name>
<proteinExistence type="predicted"/>
<sequence length="59" mass="6363">NPKITTRALSDLTNVEQLDLAAALNDEVKSGTVIRCMVFVENGTPRPTLSFGWSCPATL</sequence>
<protein>
    <submittedName>
        <fullName evidence="1">Uncharacterized protein</fullName>
    </submittedName>
</protein>
<accession>X0SXW9</accession>
<dbReference type="AlphaFoldDB" id="X0SXW9"/>
<evidence type="ECO:0000313" key="1">
    <source>
        <dbReference type="EMBL" id="GAF68660.1"/>
    </source>
</evidence>
<gene>
    <name evidence="1" type="ORF">S01H1_07379</name>
</gene>